<evidence type="ECO:0000313" key="3">
    <source>
        <dbReference type="Proteomes" id="UP000290289"/>
    </source>
</evidence>
<sequence length="97" mass="10237">MEFEIHQTPKRTSGGDDRAAVLDPRDGEYSGGAADWEFGVVLVIAHAALRKTDDLLMDEENSALLTAPASSSASSSCNCSIVLPIAPPPSSMLRSSF</sequence>
<gene>
    <name evidence="2" type="ORF">DVH24_037963</name>
</gene>
<keyword evidence="3" id="KW-1185">Reference proteome</keyword>
<protein>
    <submittedName>
        <fullName evidence="2">Uncharacterized protein</fullName>
    </submittedName>
</protein>
<dbReference type="AlphaFoldDB" id="A0A498K387"/>
<proteinExistence type="predicted"/>
<evidence type="ECO:0000313" key="2">
    <source>
        <dbReference type="EMBL" id="RXI00415.1"/>
    </source>
</evidence>
<organism evidence="2 3">
    <name type="scientific">Malus domestica</name>
    <name type="common">Apple</name>
    <name type="synonym">Pyrus malus</name>
    <dbReference type="NCBI Taxonomy" id="3750"/>
    <lineage>
        <taxon>Eukaryota</taxon>
        <taxon>Viridiplantae</taxon>
        <taxon>Streptophyta</taxon>
        <taxon>Embryophyta</taxon>
        <taxon>Tracheophyta</taxon>
        <taxon>Spermatophyta</taxon>
        <taxon>Magnoliopsida</taxon>
        <taxon>eudicotyledons</taxon>
        <taxon>Gunneridae</taxon>
        <taxon>Pentapetalae</taxon>
        <taxon>rosids</taxon>
        <taxon>fabids</taxon>
        <taxon>Rosales</taxon>
        <taxon>Rosaceae</taxon>
        <taxon>Amygdaloideae</taxon>
        <taxon>Maleae</taxon>
        <taxon>Malus</taxon>
    </lineage>
</organism>
<dbReference type="Proteomes" id="UP000290289">
    <property type="component" value="Chromosome 5"/>
</dbReference>
<comment type="caution">
    <text evidence="2">The sequence shown here is derived from an EMBL/GenBank/DDBJ whole genome shotgun (WGS) entry which is preliminary data.</text>
</comment>
<name>A0A498K387_MALDO</name>
<accession>A0A498K387</accession>
<reference evidence="2 3" key="1">
    <citation type="submission" date="2018-10" db="EMBL/GenBank/DDBJ databases">
        <title>A high-quality apple genome assembly.</title>
        <authorList>
            <person name="Hu J."/>
        </authorList>
    </citation>
    <scope>NUCLEOTIDE SEQUENCE [LARGE SCALE GENOMIC DNA]</scope>
    <source>
        <strain evidence="3">cv. HFTH1</strain>
        <tissue evidence="2">Young leaf</tissue>
    </source>
</reference>
<dbReference type="EMBL" id="RDQH01000331">
    <property type="protein sequence ID" value="RXI00415.1"/>
    <property type="molecule type" value="Genomic_DNA"/>
</dbReference>
<evidence type="ECO:0000256" key="1">
    <source>
        <dbReference type="SAM" id="MobiDB-lite"/>
    </source>
</evidence>
<feature type="region of interest" description="Disordered" evidence="1">
    <location>
        <begin position="1"/>
        <end position="26"/>
    </location>
</feature>